<dbReference type="OrthoDB" id="2148418at2759"/>
<reference evidence="3" key="1">
    <citation type="submission" date="2016-11" db="EMBL/GenBank/DDBJ databases">
        <title>The genome of Nicotiana attenuata.</title>
        <authorList>
            <person name="Xu S."/>
            <person name="Brockmoeller T."/>
            <person name="Gaquerel E."/>
            <person name="Navarro A."/>
            <person name="Kuhl H."/>
            <person name="Gase K."/>
            <person name="Ling Z."/>
            <person name="Zhou W."/>
            <person name="Kreitzer C."/>
            <person name="Stanke M."/>
            <person name="Tang H."/>
            <person name="Lyons E."/>
            <person name="Pandey P."/>
            <person name="Pandey S.P."/>
            <person name="Timmermann B."/>
            <person name="Baldwin I.T."/>
        </authorList>
    </citation>
    <scope>NUCLEOTIDE SEQUENCE [LARGE SCALE GENOMIC DNA]</scope>
    <source>
        <strain evidence="3">UT</strain>
    </source>
</reference>
<dbReference type="SMART" id="SM01227">
    <property type="entry name" value="GCK"/>
    <property type="match status" value="1"/>
</dbReference>
<keyword evidence="4" id="KW-1185">Reference proteome</keyword>
<dbReference type="Gramene" id="OIT05608">
    <property type="protein sequence ID" value="OIT05608"/>
    <property type="gene ID" value="A4A49_23902"/>
</dbReference>
<feature type="compositionally biased region" description="Low complexity" evidence="1">
    <location>
        <begin position="1"/>
        <end position="10"/>
    </location>
</feature>
<feature type="domain" description="GCK" evidence="2">
    <location>
        <begin position="62"/>
        <end position="136"/>
    </location>
</feature>
<dbReference type="OMA" id="HQEDEGA"/>
<dbReference type="Gene3D" id="1.10.287.2900">
    <property type="match status" value="1"/>
</dbReference>
<evidence type="ECO:0000313" key="4">
    <source>
        <dbReference type="Proteomes" id="UP000187609"/>
    </source>
</evidence>
<dbReference type="PANTHER" id="PTHR34357">
    <property type="entry name" value="F7A19.14 PROTEIN-RELATED"/>
    <property type="match status" value="1"/>
</dbReference>
<feature type="compositionally biased region" description="Polar residues" evidence="1">
    <location>
        <begin position="31"/>
        <end position="43"/>
    </location>
</feature>
<evidence type="ECO:0000313" key="3">
    <source>
        <dbReference type="EMBL" id="OIT05608.1"/>
    </source>
</evidence>
<name>A0A1J6IYI4_NICAT</name>
<organism evidence="3 4">
    <name type="scientific">Nicotiana attenuata</name>
    <name type="common">Coyote tobacco</name>
    <dbReference type="NCBI Taxonomy" id="49451"/>
    <lineage>
        <taxon>Eukaryota</taxon>
        <taxon>Viridiplantae</taxon>
        <taxon>Streptophyta</taxon>
        <taxon>Embryophyta</taxon>
        <taxon>Tracheophyta</taxon>
        <taxon>Spermatophyta</taxon>
        <taxon>Magnoliopsida</taxon>
        <taxon>eudicotyledons</taxon>
        <taxon>Gunneridae</taxon>
        <taxon>Pentapetalae</taxon>
        <taxon>asterids</taxon>
        <taxon>lamiids</taxon>
        <taxon>Solanales</taxon>
        <taxon>Solanaceae</taxon>
        <taxon>Nicotianoideae</taxon>
        <taxon>Nicotianeae</taxon>
        <taxon>Nicotiana</taxon>
    </lineage>
</organism>
<sequence>MSSSSSSSESPQTHEPNPQSNTVPQIKTLKTENNLETQEQIPQKDTLLEEKEEKKDEDEEEGECGFCLYMKAGGCKDPFTEWEKCVEEGEKNKEDIAEKCFEVTSALQKCMEAHSDYYAPILQVEKDIEAKVIKEREKELTDNKESVSMETGSVEGSNSFDQKEGL</sequence>
<feature type="compositionally biased region" description="Basic and acidic residues" evidence="1">
    <location>
        <begin position="137"/>
        <end position="147"/>
    </location>
</feature>
<feature type="compositionally biased region" description="Polar residues" evidence="1">
    <location>
        <begin position="11"/>
        <end position="25"/>
    </location>
</feature>
<feature type="region of interest" description="Disordered" evidence="1">
    <location>
        <begin position="1"/>
        <end position="62"/>
    </location>
</feature>
<dbReference type="InterPro" id="IPR012891">
    <property type="entry name" value="GCK_dom"/>
</dbReference>
<evidence type="ECO:0000259" key="2">
    <source>
        <dbReference type="SMART" id="SM01227"/>
    </source>
</evidence>
<dbReference type="Proteomes" id="UP000187609">
    <property type="component" value="Unassembled WGS sequence"/>
</dbReference>
<dbReference type="AlphaFoldDB" id="A0A1J6IYI4"/>
<evidence type="ECO:0000256" key="1">
    <source>
        <dbReference type="SAM" id="MobiDB-lite"/>
    </source>
</evidence>
<dbReference type="PANTHER" id="PTHR34357:SF9">
    <property type="entry name" value="GCK DOMAIN-CONTAINING PROTEIN"/>
    <property type="match status" value="1"/>
</dbReference>
<dbReference type="EMBL" id="MJEQ01037184">
    <property type="protein sequence ID" value="OIT05608.1"/>
    <property type="molecule type" value="Genomic_DNA"/>
</dbReference>
<accession>A0A1J6IYI4</accession>
<proteinExistence type="predicted"/>
<protein>
    <recommendedName>
        <fullName evidence="2">GCK domain-containing protein</fullName>
    </recommendedName>
</protein>
<feature type="compositionally biased region" description="Polar residues" evidence="1">
    <location>
        <begin position="148"/>
        <end position="160"/>
    </location>
</feature>
<dbReference type="KEGG" id="nau:109244400"/>
<comment type="caution">
    <text evidence="3">The sequence shown here is derived from an EMBL/GenBank/DDBJ whole genome shotgun (WGS) entry which is preliminary data.</text>
</comment>
<dbReference type="Pfam" id="PF07802">
    <property type="entry name" value="GCK"/>
    <property type="match status" value="1"/>
</dbReference>
<gene>
    <name evidence="3" type="ORF">A4A49_23902</name>
</gene>
<feature type="region of interest" description="Disordered" evidence="1">
    <location>
        <begin position="137"/>
        <end position="166"/>
    </location>
</feature>